<reference evidence="1 2" key="1">
    <citation type="journal article" date="2019" name="Int. J. Syst. Evol. Microbiol.">
        <title>The Global Catalogue of Microorganisms (GCM) 10K type strain sequencing project: providing services to taxonomists for standard genome sequencing and annotation.</title>
        <authorList>
            <consortium name="The Broad Institute Genomics Platform"/>
            <consortium name="The Broad Institute Genome Sequencing Center for Infectious Disease"/>
            <person name="Wu L."/>
            <person name="Ma J."/>
        </authorList>
    </citation>
    <scope>NUCLEOTIDE SEQUENCE [LARGE SCALE GENOMIC DNA]</scope>
    <source>
        <strain evidence="1 2">JCM 16114</strain>
    </source>
</reference>
<accession>A0ABN3CXM1</accession>
<protein>
    <submittedName>
        <fullName evidence="1">Uncharacterized protein</fullName>
    </submittedName>
</protein>
<evidence type="ECO:0000313" key="2">
    <source>
        <dbReference type="Proteomes" id="UP001499843"/>
    </source>
</evidence>
<gene>
    <name evidence="1" type="ORF">GCM10009850_097350</name>
</gene>
<keyword evidence="2" id="KW-1185">Reference proteome</keyword>
<sequence length="65" mass="7000">MMISINGTQPRIFQLGTGATTAGLSMQLAKEAGLKVISESTGSADKQQFTRYYERRCADTDLPGS</sequence>
<proteinExistence type="predicted"/>
<dbReference type="RefSeq" id="WP_344491460.1">
    <property type="nucleotide sequence ID" value="NZ_BAAAQX010000039.1"/>
</dbReference>
<evidence type="ECO:0000313" key="1">
    <source>
        <dbReference type="EMBL" id="GAA2214270.1"/>
    </source>
</evidence>
<comment type="caution">
    <text evidence="1">The sequence shown here is derived from an EMBL/GenBank/DDBJ whole genome shotgun (WGS) entry which is preliminary data.</text>
</comment>
<organism evidence="1 2">
    <name type="scientific">Nonomuraea monospora</name>
    <dbReference type="NCBI Taxonomy" id="568818"/>
    <lineage>
        <taxon>Bacteria</taxon>
        <taxon>Bacillati</taxon>
        <taxon>Actinomycetota</taxon>
        <taxon>Actinomycetes</taxon>
        <taxon>Streptosporangiales</taxon>
        <taxon>Streptosporangiaceae</taxon>
        <taxon>Nonomuraea</taxon>
    </lineage>
</organism>
<name>A0ABN3CXM1_9ACTN</name>
<dbReference type="Proteomes" id="UP001499843">
    <property type="component" value="Unassembled WGS sequence"/>
</dbReference>
<dbReference type="EMBL" id="BAAAQX010000039">
    <property type="protein sequence ID" value="GAA2214270.1"/>
    <property type="molecule type" value="Genomic_DNA"/>
</dbReference>